<sequence>MSNSKVSCLLFTVSMILISHSLIAASGESLYEGVCKEAQNPNCLPLLKDDPRITSAKNYFDLATFILEFAEKKAREGKEYMLKIAKEHPTERFKTCANEYEATITSFISAKGELIEDPMTATYDAKVAGDGPEYCAEAFTAANIPNPLINKVVALVSSIAFYATNHLY</sequence>
<evidence type="ECO:0000259" key="2">
    <source>
        <dbReference type="SMART" id="SM00856"/>
    </source>
</evidence>
<dbReference type="Proteomes" id="UP000447434">
    <property type="component" value="Chromosome 3"/>
</dbReference>
<organism evidence="3 4">
    <name type="scientific">Lupinus albus</name>
    <name type="common">White lupine</name>
    <name type="synonym">Lupinus termis</name>
    <dbReference type="NCBI Taxonomy" id="3870"/>
    <lineage>
        <taxon>Eukaryota</taxon>
        <taxon>Viridiplantae</taxon>
        <taxon>Streptophyta</taxon>
        <taxon>Embryophyta</taxon>
        <taxon>Tracheophyta</taxon>
        <taxon>Spermatophyta</taxon>
        <taxon>Magnoliopsida</taxon>
        <taxon>eudicotyledons</taxon>
        <taxon>Gunneridae</taxon>
        <taxon>Pentapetalae</taxon>
        <taxon>rosids</taxon>
        <taxon>fabids</taxon>
        <taxon>Fabales</taxon>
        <taxon>Fabaceae</taxon>
        <taxon>Papilionoideae</taxon>
        <taxon>50 kb inversion clade</taxon>
        <taxon>genistoids sensu lato</taxon>
        <taxon>core genistoids</taxon>
        <taxon>Genisteae</taxon>
        <taxon>Lupinus</taxon>
    </lineage>
</organism>
<accession>A0A6A4QX28</accession>
<dbReference type="PANTHER" id="PTHR31890:SF9">
    <property type="entry name" value="PLANT INVERTASE_PECTIN METHYLESTERASE INHIBITOR SUPERFAMILY PROTEIN"/>
    <property type="match status" value="1"/>
</dbReference>
<keyword evidence="4" id="KW-1185">Reference proteome</keyword>
<protein>
    <submittedName>
        <fullName evidence="3">Putative pectinesterase inhibitor domain-containing protein</fullName>
    </submittedName>
</protein>
<reference evidence="4" key="1">
    <citation type="journal article" date="2020" name="Nat. Commun.">
        <title>Genome sequence of the cluster root forming white lupin.</title>
        <authorList>
            <person name="Hufnagel B."/>
            <person name="Marques A."/>
            <person name="Soriano A."/>
            <person name="Marques L."/>
            <person name="Divol F."/>
            <person name="Doumas P."/>
            <person name="Sallet E."/>
            <person name="Mancinotti D."/>
            <person name="Carrere S."/>
            <person name="Marande W."/>
            <person name="Arribat S."/>
            <person name="Keller J."/>
            <person name="Huneau C."/>
            <person name="Blein T."/>
            <person name="Aime D."/>
            <person name="Laguerre M."/>
            <person name="Taylor J."/>
            <person name="Schubert V."/>
            <person name="Nelson M."/>
            <person name="Geu-Flores F."/>
            <person name="Crespi M."/>
            <person name="Gallardo-Guerrero K."/>
            <person name="Delaux P.-M."/>
            <person name="Salse J."/>
            <person name="Berges H."/>
            <person name="Guyot R."/>
            <person name="Gouzy J."/>
            <person name="Peret B."/>
        </authorList>
    </citation>
    <scope>NUCLEOTIDE SEQUENCE [LARGE SCALE GENOMIC DNA]</scope>
    <source>
        <strain evidence="4">cv. Amiga</strain>
    </source>
</reference>
<dbReference type="AlphaFoldDB" id="A0A6A4QX28"/>
<dbReference type="SUPFAM" id="SSF101148">
    <property type="entry name" value="Plant invertase/pectin methylesterase inhibitor"/>
    <property type="match status" value="1"/>
</dbReference>
<comment type="caution">
    <text evidence="3">The sequence shown here is derived from an EMBL/GenBank/DDBJ whole genome shotgun (WGS) entry which is preliminary data.</text>
</comment>
<feature type="domain" description="Pectinesterase inhibitor" evidence="2">
    <location>
        <begin position="26"/>
        <end position="163"/>
    </location>
</feature>
<dbReference type="SMART" id="SM00856">
    <property type="entry name" value="PMEI"/>
    <property type="match status" value="1"/>
</dbReference>
<dbReference type="EMBL" id="WOCE01000003">
    <property type="protein sequence ID" value="KAE9617454.1"/>
    <property type="molecule type" value="Genomic_DNA"/>
</dbReference>
<dbReference type="GO" id="GO:0004857">
    <property type="term" value="F:enzyme inhibitor activity"/>
    <property type="evidence" value="ECO:0007669"/>
    <property type="project" value="InterPro"/>
</dbReference>
<evidence type="ECO:0000256" key="1">
    <source>
        <dbReference type="SAM" id="SignalP"/>
    </source>
</evidence>
<proteinExistence type="predicted"/>
<dbReference type="InterPro" id="IPR035513">
    <property type="entry name" value="Invertase/methylesterase_inhib"/>
</dbReference>
<evidence type="ECO:0000313" key="3">
    <source>
        <dbReference type="EMBL" id="KAE9617454.1"/>
    </source>
</evidence>
<evidence type="ECO:0000313" key="4">
    <source>
        <dbReference type="Proteomes" id="UP000447434"/>
    </source>
</evidence>
<feature type="chain" id="PRO_5025654544" evidence="1">
    <location>
        <begin position="28"/>
        <end position="168"/>
    </location>
</feature>
<dbReference type="OrthoDB" id="1094634at2759"/>
<feature type="signal peptide" evidence="1">
    <location>
        <begin position="1"/>
        <end position="27"/>
    </location>
</feature>
<dbReference type="Gene3D" id="1.20.140.40">
    <property type="entry name" value="Invertase/pectin methylesterase inhibitor family protein"/>
    <property type="match status" value="1"/>
</dbReference>
<keyword evidence="1" id="KW-0732">Signal</keyword>
<dbReference type="PANTHER" id="PTHR31890">
    <property type="entry name" value="PLANT INVERTASE/PECTIN METHYLESTERASE INHIBITOR SUPERFAMILY PROTEIN"/>
    <property type="match status" value="1"/>
</dbReference>
<gene>
    <name evidence="3" type="ORF">Lalb_Chr03g0035551</name>
</gene>
<dbReference type="NCBIfam" id="TIGR01614">
    <property type="entry name" value="PME_inhib"/>
    <property type="match status" value="1"/>
</dbReference>
<name>A0A6A4QX28_LUPAL</name>
<dbReference type="InterPro" id="IPR006501">
    <property type="entry name" value="Pectinesterase_inhib_dom"/>
</dbReference>